<dbReference type="AlphaFoldDB" id="A0A239EU27"/>
<dbReference type="RefSeq" id="WP_089219218.1">
    <property type="nucleotide sequence ID" value="NZ_FZOS01000007.1"/>
</dbReference>
<dbReference type="Pfam" id="PF13481">
    <property type="entry name" value="AAA_25"/>
    <property type="match status" value="1"/>
</dbReference>
<sequence length="413" mass="45425">MVDPEDGPNWLDQALAAMGAPRHQDVAVSTDGFVATVAATFLDEMERRSEKVNPLKLDGPISRDEWHSAKGRKRPIVDQWFYVDVGVFIAPGGTGKTTLLLFQAICIVLGLDLFGYEVRNAGPVVIITAEDSRETLVARLRYMCHQLGLTDEQMQEVRESVIITDVSGKGIKLTTVEKDVVMPSKVLDRLIVEVGLLCPSLLIVDPMVSFGVGESRINDAEQAMIDAARRIVNTVQCAVLYVHHTGKANARDKTTDQYSGRGGSALADGARMVHVLQRLTPAEWTQATGDSLGPDDSGFVLARPKMTWCPPQPDIYIKRRGYGFERIAAVDPTEGAGAITRQYADKVDQFLREEFLKGNKHTGRTLAELKLMPRQALRSAIERLMTDGRLVSEAVTTGRGGARTFLRPIDRPN</sequence>
<gene>
    <name evidence="1" type="ORF">SAMN06295912_107107</name>
</gene>
<dbReference type="OrthoDB" id="1496333at2"/>
<dbReference type="Gene3D" id="3.40.50.300">
    <property type="entry name" value="P-loop containing nucleotide triphosphate hydrolases"/>
    <property type="match status" value="1"/>
</dbReference>
<evidence type="ECO:0000313" key="1">
    <source>
        <dbReference type="EMBL" id="SNS48099.1"/>
    </source>
</evidence>
<organism evidence="1 2">
    <name type="scientific">Edaphosphingomonas laterariae</name>
    <dbReference type="NCBI Taxonomy" id="861865"/>
    <lineage>
        <taxon>Bacteria</taxon>
        <taxon>Pseudomonadati</taxon>
        <taxon>Pseudomonadota</taxon>
        <taxon>Alphaproteobacteria</taxon>
        <taxon>Sphingomonadales</taxon>
        <taxon>Rhizorhabdaceae</taxon>
        <taxon>Edaphosphingomonas</taxon>
    </lineage>
</organism>
<dbReference type="SUPFAM" id="SSF52540">
    <property type="entry name" value="P-loop containing nucleoside triphosphate hydrolases"/>
    <property type="match status" value="1"/>
</dbReference>
<evidence type="ECO:0008006" key="3">
    <source>
        <dbReference type="Google" id="ProtNLM"/>
    </source>
</evidence>
<evidence type="ECO:0000313" key="2">
    <source>
        <dbReference type="Proteomes" id="UP000198281"/>
    </source>
</evidence>
<dbReference type="EMBL" id="FZOS01000007">
    <property type="protein sequence ID" value="SNS48099.1"/>
    <property type="molecule type" value="Genomic_DNA"/>
</dbReference>
<protein>
    <recommendedName>
        <fullName evidence="3">AAA domain-containing protein</fullName>
    </recommendedName>
</protein>
<keyword evidence="2" id="KW-1185">Reference proteome</keyword>
<dbReference type="InterPro" id="IPR027417">
    <property type="entry name" value="P-loop_NTPase"/>
</dbReference>
<reference evidence="2" key="1">
    <citation type="submission" date="2017-06" db="EMBL/GenBank/DDBJ databases">
        <authorList>
            <person name="Varghese N."/>
            <person name="Submissions S."/>
        </authorList>
    </citation>
    <scope>NUCLEOTIDE SEQUENCE [LARGE SCALE GENOMIC DNA]</scope>
    <source>
        <strain evidence="2">LNB2</strain>
    </source>
</reference>
<dbReference type="Proteomes" id="UP000198281">
    <property type="component" value="Unassembled WGS sequence"/>
</dbReference>
<name>A0A239EU27_9SPHN</name>
<accession>A0A239EU27</accession>
<proteinExistence type="predicted"/>